<evidence type="ECO:0000256" key="4">
    <source>
        <dbReference type="SAM" id="MobiDB-lite"/>
    </source>
</evidence>
<feature type="region of interest" description="Disordered" evidence="4">
    <location>
        <begin position="76"/>
        <end position="104"/>
    </location>
</feature>
<dbReference type="InterPro" id="IPR044399">
    <property type="entry name" value="Mb-like_M"/>
</dbReference>
<sequence>MSHVRNLFTWLKDKKKKSFTRLKEDSSNNEVASENDISNIIDKKESIHKESSSLTNLDTSNCKSFSTKSLDDKNINKKKRNIMSESYKKNDDKLSKNKNNELKSSCNRGQFKRTSEVYWIPQNEPIIDEIVIDKCKNIFGSGSSFYCPDVKKHTSNIFQISNDVCLRFDNNDQNASTVNNNKEVDIVISKKDIIQEEENSTDTHRKISQSFSDLRIYEVIPLKEERRGSITRIIRRIPSFKKEEIGCDKPAVLAVCFLDKDKIKEGMSNSYHVFMEDPDEMILSSAKGTIKGQSLKKDSPYTKTPLTPSSSAINFGDKSVSLLKKLRDKSGKNITSKSSSNFKCIQRSESLDEQANISISDKVEDNDKSNCMPESSSVGEILEEKTQSLQITNSSNEENRSERSGSNISSERLSLKLQKQESNSSTSKPGSKPNISTEGEEDDVFITPREDNNFIEKEEEEEKEDNCNSLDNKMNVQDKNTLSINEGNLTHQEPSTSKYGSSLKISKNTANGSNLLSTTRHSSLTKGLAFDTSNCNDETNTKDSNQKKLFEQMEKRRQSLALRRASNVQLVQSVSGRRTSTTLIPLTLAQIHLVRSLWRQIYVSKGPTVIGQTIFHRFFFRNSANRDQFRRCPLPEGFPNHDSFSKAHCKATADMIDKVVLNLDNLENIAPDLERIGRVHAEVLNGDLSSKMWNTIAETFIDCTLEWGDKRCRSETVRKAWALIIAFMVEKIKLGHLEQRKVLLSMKMRNSQIFSDNQLQ</sequence>
<dbReference type="STRING" id="6248.A0A0K0ERW2"/>
<evidence type="ECO:0000256" key="2">
    <source>
        <dbReference type="ARBA" id="ARBA00022723"/>
    </source>
</evidence>
<reference evidence="7" key="1">
    <citation type="submission" date="2015-08" db="UniProtKB">
        <authorList>
            <consortium name="WormBaseParasite"/>
        </authorList>
    </citation>
    <scope>IDENTIFICATION</scope>
</reference>
<dbReference type="AlphaFoldDB" id="A0A0K0ERW2"/>
<dbReference type="InterPro" id="IPR050532">
    <property type="entry name" value="Globin-like_OT"/>
</dbReference>
<feature type="compositionally biased region" description="Polar residues" evidence="4">
    <location>
        <begin position="28"/>
        <end position="38"/>
    </location>
</feature>
<evidence type="ECO:0000256" key="1">
    <source>
        <dbReference type="ARBA" id="ARBA00022617"/>
    </source>
</evidence>
<feature type="compositionally biased region" description="Polar residues" evidence="4">
    <location>
        <begin position="420"/>
        <end position="437"/>
    </location>
</feature>
<evidence type="ECO:0000256" key="3">
    <source>
        <dbReference type="ARBA" id="ARBA00023004"/>
    </source>
</evidence>
<dbReference type="WBParaSite" id="SSTP_0001219300.1">
    <property type="protein sequence ID" value="SSTP_0001219300.1"/>
    <property type="gene ID" value="SSTP_0001219300"/>
</dbReference>
<proteinExistence type="predicted"/>
<feature type="region of interest" description="Disordered" evidence="4">
    <location>
        <begin position="19"/>
        <end position="38"/>
    </location>
</feature>
<keyword evidence="3" id="KW-0408">Iron</keyword>
<dbReference type="GO" id="GO:0046872">
    <property type="term" value="F:metal ion binding"/>
    <property type="evidence" value="ECO:0007669"/>
    <property type="project" value="UniProtKB-KW"/>
</dbReference>
<dbReference type="InterPro" id="IPR012292">
    <property type="entry name" value="Globin/Proto"/>
</dbReference>
<evidence type="ECO:0000259" key="5">
    <source>
        <dbReference type="PROSITE" id="PS01033"/>
    </source>
</evidence>
<dbReference type="InterPro" id="IPR009050">
    <property type="entry name" value="Globin-like_sf"/>
</dbReference>
<keyword evidence="6" id="KW-1185">Reference proteome</keyword>
<dbReference type="WBParaSite" id="TCONS_00001330.p1">
    <property type="protein sequence ID" value="TCONS_00001330.p1"/>
    <property type="gene ID" value="XLOC_001235"/>
</dbReference>
<dbReference type="SUPFAM" id="SSF46458">
    <property type="entry name" value="Globin-like"/>
    <property type="match status" value="1"/>
</dbReference>
<dbReference type="Gene3D" id="1.10.490.10">
    <property type="entry name" value="Globins"/>
    <property type="match status" value="1"/>
</dbReference>
<dbReference type="InterPro" id="IPR000971">
    <property type="entry name" value="Globin"/>
</dbReference>
<protein>
    <submittedName>
        <fullName evidence="7 8">GLOBIN domain-containing protein</fullName>
    </submittedName>
</protein>
<dbReference type="CDD" id="cd01040">
    <property type="entry name" value="Mb-like"/>
    <property type="match status" value="1"/>
</dbReference>
<dbReference type="GO" id="GO:0020037">
    <property type="term" value="F:heme binding"/>
    <property type="evidence" value="ECO:0007669"/>
    <property type="project" value="InterPro"/>
</dbReference>
<feature type="compositionally biased region" description="Basic and acidic residues" evidence="4">
    <location>
        <begin position="86"/>
        <end position="101"/>
    </location>
</feature>
<dbReference type="GO" id="GO:0019825">
    <property type="term" value="F:oxygen binding"/>
    <property type="evidence" value="ECO:0007669"/>
    <property type="project" value="InterPro"/>
</dbReference>
<evidence type="ECO:0000313" key="6">
    <source>
        <dbReference type="Proteomes" id="UP000035681"/>
    </source>
</evidence>
<keyword evidence="2" id="KW-0479">Metal-binding</keyword>
<keyword evidence="1" id="KW-0349">Heme</keyword>
<feature type="domain" description="Globin" evidence="5">
    <location>
        <begin position="585"/>
        <end position="737"/>
    </location>
</feature>
<name>A0A0K0ERW2_STRER</name>
<feature type="region of interest" description="Disordered" evidence="4">
    <location>
        <begin position="361"/>
        <end position="448"/>
    </location>
</feature>
<dbReference type="Proteomes" id="UP000035681">
    <property type="component" value="Unplaced"/>
</dbReference>
<evidence type="ECO:0000313" key="8">
    <source>
        <dbReference type="WBParaSite" id="TCONS_00001330.p1"/>
    </source>
</evidence>
<dbReference type="Pfam" id="PF00042">
    <property type="entry name" value="Globin"/>
    <property type="match status" value="1"/>
</dbReference>
<dbReference type="PROSITE" id="PS01033">
    <property type="entry name" value="GLOBIN"/>
    <property type="match status" value="1"/>
</dbReference>
<dbReference type="PANTHER" id="PTHR46458:SF7">
    <property type="entry name" value="GLOBIN DOMAIN-CONTAINING PROTEIN"/>
    <property type="match status" value="1"/>
</dbReference>
<accession>A0A0K0ERW2</accession>
<organism evidence="7">
    <name type="scientific">Strongyloides stercoralis</name>
    <name type="common">Threadworm</name>
    <dbReference type="NCBI Taxonomy" id="6248"/>
    <lineage>
        <taxon>Eukaryota</taxon>
        <taxon>Metazoa</taxon>
        <taxon>Ecdysozoa</taxon>
        <taxon>Nematoda</taxon>
        <taxon>Chromadorea</taxon>
        <taxon>Rhabditida</taxon>
        <taxon>Tylenchina</taxon>
        <taxon>Panagrolaimomorpha</taxon>
        <taxon>Strongyloidoidea</taxon>
        <taxon>Strongyloididae</taxon>
        <taxon>Strongyloides</taxon>
    </lineage>
</organism>
<evidence type="ECO:0000313" key="7">
    <source>
        <dbReference type="WBParaSite" id="SSTP_0001219300.1"/>
    </source>
</evidence>
<dbReference type="PANTHER" id="PTHR46458">
    <property type="entry name" value="BLR2807 PROTEIN"/>
    <property type="match status" value="1"/>
</dbReference>